<reference evidence="2 3" key="1">
    <citation type="submission" date="2016-04" db="EMBL/GenBank/DDBJ databases">
        <title>Genome analyses suggest a sexual origin of heterokaryosis in a supposedly ancient asexual fungus.</title>
        <authorList>
            <person name="Ropars J."/>
            <person name="Sedzielewska K."/>
            <person name="Noel J."/>
            <person name="Charron P."/>
            <person name="Farinelli L."/>
            <person name="Marton T."/>
            <person name="Kruger M."/>
            <person name="Pelin A."/>
            <person name="Brachmann A."/>
            <person name="Corradi N."/>
        </authorList>
    </citation>
    <scope>NUCLEOTIDE SEQUENCE [LARGE SCALE GENOMIC DNA]</scope>
    <source>
        <strain evidence="2 3">C2</strain>
    </source>
</reference>
<dbReference type="VEuPathDB" id="FungiDB:RhiirA1_480669"/>
<reference evidence="2 3" key="2">
    <citation type="submission" date="2017-10" db="EMBL/GenBank/DDBJ databases">
        <title>Extensive intraspecific genome diversity in a model arbuscular mycorrhizal fungus.</title>
        <authorList>
            <person name="Chen E.C.H."/>
            <person name="Morin E."/>
            <person name="Baudet D."/>
            <person name="Noel J."/>
            <person name="Ndikumana S."/>
            <person name="Charron P."/>
            <person name="St-Onge C."/>
            <person name="Giorgi J."/>
            <person name="Grigoriev I.V."/>
            <person name="Roux C."/>
            <person name="Martin F.M."/>
            <person name="Corradi N."/>
        </authorList>
    </citation>
    <scope>NUCLEOTIDE SEQUENCE [LARGE SCALE GENOMIC DNA]</scope>
    <source>
        <strain evidence="2 3">C2</strain>
    </source>
</reference>
<dbReference type="VEuPathDB" id="FungiDB:RhiirA1_478874"/>
<dbReference type="VEuPathDB" id="FungiDB:RhiirFUN_022209"/>
<protein>
    <recommendedName>
        <fullName evidence="4">BAH domain-containing protein</fullName>
    </recommendedName>
</protein>
<dbReference type="AlphaFoldDB" id="A0A2N1N1W4"/>
<feature type="region of interest" description="Disordered" evidence="1">
    <location>
        <begin position="31"/>
        <end position="56"/>
    </location>
</feature>
<dbReference type="VEuPathDB" id="FungiDB:RhiirFUN_022208"/>
<organism evidence="2 3">
    <name type="scientific">Rhizophagus irregularis</name>
    <dbReference type="NCBI Taxonomy" id="588596"/>
    <lineage>
        <taxon>Eukaryota</taxon>
        <taxon>Fungi</taxon>
        <taxon>Fungi incertae sedis</taxon>
        <taxon>Mucoromycota</taxon>
        <taxon>Glomeromycotina</taxon>
        <taxon>Glomeromycetes</taxon>
        <taxon>Glomerales</taxon>
        <taxon>Glomeraceae</taxon>
        <taxon>Rhizophagus</taxon>
    </lineage>
</organism>
<evidence type="ECO:0000313" key="3">
    <source>
        <dbReference type="Proteomes" id="UP000233469"/>
    </source>
</evidence>
<dbReference type="EMBL" id="LLXL01000905">
    <property type="protein sequence ID" value="PKK67895.1"/>
    <property type="molecule type" value="Genomic_DNA"/>
</dbReference>
<name>A0A2N1N1W4_9GLOM</name>
<evidence type="ECO:0008006" key="4">
    <source>
        <dbReference type="Google" id="ProtNLM"/>
    </source>
</evidence>
<sequence>MFLRKRKAGLNQRGQNQNISFRLRKQKQKHVEQVKENNNINKSESENEKEISANEEEQIVNSDTLSILSTENLNSNSNLDSLTQNLIPNDNWQIDISNLLSDDEMEYNDDSNFVNEENEYEDQTVDSETKQYDNSNKIHNFSGKAGPYFSNFTHFLLFMWITKHQIGCEAYWDFSNIIKHPDFNISDVPYSITTIKKYRDSLPLIPFNGYDVELNDRDTPSTSKPTRQAFVFQLKRILQRIMLNPSLRDQMYFGSGIYSEIRQELWHGDIWHKSPLFGTTYIYINNVMYNLGDFITYYDRNSNTSINYGRIIGFVIYDKTKCFLIKAERILDFNSLPNLLKSRQRKNQINNTQKLWMTDENEMIELNWIESKINVWLMDTKKPDNYDYCINEIVYKSNNKWNTRSVDLRHKHPIEYTPIRKISDELPVFKFFLDIYIDKFGPFRNAYHAIGGIYLQIGNMTQVMRQKLKNHFLLGFIPFGANCNDVLKPIIEDIKELENGFEMDLDNKRIWITGGLGNITSDLPEGNEQAGIKNYNANHGCRICTIHHDELNNMSFDLAMGGRYHHKTSLQFVELDNAQTHGEREFLSQQYGIRNKPSIFDNVTRDRHLQCPHDVFHCMGGLASNMLQETFSILTTKGEELFLTIWKCFEFPKLLKDQCVRNFLDNWYISPLQFDLESDSSLTCITENYINLCVQSPLKKCDLKKDDLETFLNDDLFAELGRAYEEDLNNIEHLTSRKVKYYKSISYTIVDKDEQVNVKLNVGDVVDVLEDITPLGNISQDATDMVTRVSYARIKAIILHQKGQLQVPFLFLDWFISQNTNDQKLKCPLYRLQRQSDYTWRRIYAIKWIDHQPNVHFVHCCKTSCIDGQHFQNNMYYMHNIFYYTAI</sequence>
<dbReference type="VEuPathDB" id="FungiDB:FUN_011257"/>
<evidence type="ECO:0000256" key="1">
    <source>
        <dbReference type="SAM" id="MobiDB-lite"/>
    </source>
</evidence>
<feature type="compositionally biased region" description="Basic and acidic residues" evidence="1">
    <location>
        <begin position="43"/>
        <end position="52"/>
    </location>
</feature>
<comment type="caution">
    <text evidence="2">The sequence shown here is derived from an EMBL/GenBank/DDBJ whole genome shotgun (WGS) entry which is preliminary data.</text>
</comment>
<evidence type="ECO:0000313" key="2">
    <source>
        <dbReference type="EMBL" id="PKK67895.1"/>
    </source>
</evidence>
<proteinExistence type="predicted"/>
<gene>
    <name evidence="2" type="ORF">RhiirC2_867566</name>
</gene>
<dbReference type="Proteomes" id="UP000233469">
    <property type="component" value="Unassembled WGS sequence"/>
</dbReference>
<accession>A0A2N1N1W4</accession>